<dbReference type="CDD" id="cd05403">
    <property type="entry name" value="NT_KNTase_like"/>
    <property type="match status" value="1"/>
</dbReference>
<feature type="domain" description="Polymerase nucleotidyl transferase" evidence="1">
    <location>
        <begin position="17"/>
        <end position="99"/>
    </location>
</feature>
<dbReference type="Proteomes" id="UP000245934">
    <property type="component" value="Unassembled WGS sequence"/>
</dbReference>
<dbReference type="OrthoDB" id="61846at2157"/>
<accession>A0A2V2MQA2</accession>
<organism evidence="2 3">
    <name type="scientific">Methanospirillum stamsii</name>
    <dbReference type="NCBI Taxonomy" id="1277351"/>
    <lineage>
        <taxon>Archaea</taxon>
        <taxon>Methanobacteriati</taxon>
        <taxon>Methanobacteriota</taxon>
        <taxon>Stenosarchaea group</taxon>
        <taxon>Methanomicrobia</taxon>
        <taxon>Methanomicrobiales</taxon>
        <taxon>Methanospirillaceae</taxon>
        <taxon>Methanospirillum</taxon>
    </lineage>
</organism>
<keyword evidence="3" id="KW-1185">Reference proteome</keyword>
<dbReference type="RefSeq" id="WP_109942401.1">
    <property type="nucleotide sequence ID" value="NZ_CP176366.1"/>
</dbReference>
<sequence length="111" mass="12797">MDTPAVEDVIDWFCRKLEESGIRVTMIVLFGSYAKNRISQHSDIDLAVITPDFENVHILDRIPMVSEAEWSTVRKFNVPLDLILLTPEEYEQEDSIRMSFVKQGKCMPVHA</sequence>
<name>A0A2V2MQA2_9EURY</name>
<dbReference type="SUPFAM" id="SSF81301">
    <property type="entry name" value="Nucleotidyltransferase"/>
    <property type="match status" value="1"/>
</dbReference>
<dbReference type="GO" id="GO:0016779">
    <property type="term" value="F:nucleotidyltransferase activity"/>
    <property type="evidence" value="ECO:0007669"/>
    <property type="project" value="InterPro"/>
</dbReference>
<dbReference type="InterPro" id="IPR043519">
    <property type="entry name" value="NT_sf"/>
</dbReference>
<dbReference type="InterPro" id="IPR002934">
    <property type="entry name" value="Polymerase_NTP_transf_dom"/>
</dbReference>
<proteinExistence type="predicted"/>
<protein>
    <submittedName>
        <fullName evidence="2">DNA polymerase beta</fullName>
    </submittedName>
</protein>
<evidence type="ECO:0000259" key="1">
    <source>
        <dbReference type="Pfam" id="PF01909"/>
    </source>
</evidence>
<dbReference type="GeneID" id="97609299"/>
<dbReference type="EMBL" id="QGMZ01000060">
    <property type="protein sequence ID" value="PWR69599.1"/>
    <property type="molecule type" value="Genomic_DNA"/>
</dbReference>
<reference evidence="2 3" key="1">
    <citation type="submission" date="2018-05" db="EMBL/GenBank/DDBJ databases">
        <title>Draft genome of Methanospirillum stamsii Pt1.</title>
        <authorList>
            <person name="Dueholm M.S."/>
            <person name="Nielsen P.H."/>
            <person name="Bakmann L.F."/>
            <person name="Otzen D.E."/>
        </authorList>
    </citation>
    <scope>NUCLEOTIDE SEQUENCE [LARGE SCALE GENOMIC DNA]</scope>
    <source>
        <strain evidence="2 3">Pt1</strain>
    </source>
</reference>
<comment type="caution">
    <text evidence="2">The sequence shown here is derived from an EMBL/GenBank/DDBJ whole genome shotgun (WGS) entry which is preliminary data.</text>
</comment>
<dbReference type="PANTHER" id="PTHR43449:SF1">
    <property type="entry name" value="POLYMERASE BETA NUCLEOTIDYLTRANSFERASE DOMAIN-CONTAINING PROTEIN"/>
    <property type="match status" value="1"/>
</dbReference>
<dbReference type="Gene3D" id="3.30.460.10">
    <property type="entry name" value="Beta Polymerase, domain 2"/>
    <property type="match status" value="1"/>
</dbReference>
<dbReference type="PANTHER" id="PTHR43449">
    <property type="entry name" value="NUCLEOTIDYLTRANSFERASE"/>
    <property type="match status" value="1"/>
</dbReference>
<gene>
    <name evidence="2" type="ORF">DLD82_17375</name>
</gene>
<evidence type="ECO:0000313" key="2">
    <source>
        <dbReference type="EMBL" id="PWR69599.1"/>
    </source>
</evidence>
<dbReference type="Pfam" id="PF01909">
    <property type="entry name" value="NTP_transf_2"/>
    <property type="match status" value="1"/>
</dbReference>
<evidence type="ECO:0000313" key="3">
    <source>
        <dbReference type="Proteomes" id="UP000245934"/>
    </source>
</evidence>
<dbReference type="AlphaFoldDB" id="A0A2V2MQA2"/>